<evidence type="ECO:0008006" key="4">
    <source>
        <dbReference type="Google" id="ProtNLM"/>
    </source>
</evidence>
<keyword evidence="1" id="KW-0812">Transmembrane</keyword>
<feature type="transmembrane region" description="Helical" evidence="1">
    <location>
        <begin position="49"/>
        <end position="73"/>
    </location>
</feature>
<keyword evidence="1" id="KW-1133">Transmembrane helix</keyword>
<protein>
    <recommendedName>
        <fullName evidence="4">G protein-coupled receptor</fullName>
    </recommendedName>
</protein>
<sequence>MALWLISGDDSILSCVHSWILFLLGTATNFIALYLVAFHSHANIGKYRYMMFFFLGHNICFAVLTAIIDWQIFLKSNQLVILGTTVASLQRVSLGLLIAEICFLFTAVTLSAAQILHRHLVISGIIREERMFSMGIVSIVLSSLLVGLWTTWLCISAKLHIKQRQLQTQITKTLLGQAVVPFFLLQLPLFATCAAIILGPTTKGAFQVLYFTHQWYPFVQAISLIVGVDSYRSRLLGFVTPGAWTPRKPGENPSSEIHLKRKNVDNVIRAPG</sequence>
<dbReference type="Proteomes" id="UP001177023">
    <property type="component" value="Unassembled WGS sequence"/>
</dbReference>
<gene>
    <name evidence="2" type="ORF">MSPICULIGERA_LOCUS25849</name>
</gene>
<dbReference type="PANTHER" id="PTHR22943">
    <property type="entry name" value="7-TRANSMEMBRANE DOMAIN RECEPTOR C.ELEGANS"/>
    <property type="match status" value="1"/>
</dbReference>
<comment type="caution">
    <text evidence="2">The sequence shown here is derived from an EMBL/GenBank/DDBJ whole genome shotgun (WGS) entry which is preliminary data.</text>
</comment>
<evidence type="ECO:0000313" key="2">
    <source>
        <dbReference type="EMBL" id="CAJ0587896.1"/>
    </source>
</evidence>
<keyword evidence="3" id="KW-1185">Reference proteome</keyword>
<feature type="non-terminal residue" evidence="2">
    <location>
        <position position="272"/>
    </location>
</feature>
<dbReference type="InterPro" id="IPR019428">
    <property type="entry name" value="7TM_GPCR_serpentine_rcpt_Str"/>
</dbReference>
<proteinExistence type="predicted"/>
<dbReference type="Pfam" id="PF10326">
    <property type="entry name" value="7TM_GPCR_Str"/>
    <property type="match status" value="2"/>
</dbReference>
<dbReference type="AlphaFoldDB" id="A0AA36DKU7"/>
<evidence type="ECO:0000313" key="3">
    <source>
        <dbReference type="Proteomes" id="UP001177023"/>
    </source>
</evidence>
<reference evidence="2" key="1">
    <citation type="submission" date="2023-06" db="EMBL/GenBank/DDBJ databases">
        <authorList>
            <person name="Delattre M."/>
        </authorList>
    </citation>
    <scope>NUCLEOTIDE SEQUENCE</scope>
    <source>
        <strain evidence="2">AF72</strain>
    </source>
</reference>
<feature type="transmembrane region" description="Helical" evidence="1">
    <location>
        <begin position="136"/>
        <end position="159"/>
    </location>
</feature>
<dbReference type="EMBL" id="CATQJA010002710">
    <property type="protein sequence ID" value="CAJ0587896.1"/>
    <property type="molecule type" value="Genomic_DNA"/>
</dbReference>
<organism evidence="2 3">
    <name type="scientific">Mesorhabditis spiculigera</name>
    <dbReference type="NCBI Taxonomy" id="96644"/>
    <lineage>
        <taxon>Eukaryota</taxon>
        <taxon>Metazoa</taxon>
        <taxon>Ecdysozoa</taxon>
        <taxon>Nematoda</taxon>
        <taxon>Chromadorea</taxon>
        <taxon>Rhabditida</taxon>
        <taxon>Rhabditina</taxon>
        <taxon>Rhabditomorpha</taxon>
        <taxon>Rhabditoidea</taxon>
        <taxon>Rhabditidae</taxon>
        <taxon>Mesorhabditinae</taxon>
        <taxon>Mesorhabditis</taxon>
    </lineage>
</organism>
<evidence type="ECO:0000256" key="1">
    <source>
        <dbReference type="SAM" id="Phobius"/>
    </source>
</evidence>
<feature type="transmembrane region" description="Helical" evidence="1">
    <location>
        <begin position="179"/>
        <end position="199"/>
    </location>
</feature>
<keyword evidence="1" id="KW-0472">Membrane</keyword>
<accession>A0AA36DKU7</accession>
<feature type="transmembrane region" description="Helical" evidence="1">
    <location>
        <begin position="93"/>
        <end position="116"/>
    </location>
</feature>
<dbReference type="PANTHER" id="PTHR22943:SF248">
    <property type="entry name" value="SEVEN TM RECEPTOR"/>
    <property type="match status" value="1"/>
</dbReference>
<feature type="transmembrane region" description="Helical" evidence="1">
    <location>
        <begin position="16"/>
        <end position="37"/>
    </location>
</feature>
<name>A0AA36DKU7_9BILA</name>